<protein>
    <submittedName>
        <fullName evidence="1">Uncharacterized protein</fullName>
    </submittedName>
</protein>
<accession>A0A0D0A4Y5</accession>
<dbReference type="HOGENOM" id="CLU_1321669_0_0_1"/>
<reference evidence="1 2" key="1">
    <citation type="submission" date="2014-04" db="EMBL/GenBank/DDBJ databases">
        <authorList>
            <consortium name="DOE Joint Genome Institute"/>
            <person name="Kuo A."/>
            <person name="Ruytinx J."/>
            <person name="Rineau F."/>
            <person name="Colpaert J."/>
            <person name="Kohler A."/>
            <person name="Nagy L.G."/>
            <person name="Floudas D."/>
            <person name="Copeland A."/>
            <person name="Barry K.W."/>
            <person name="Cichocki N."/>
            <person name="Veneault-Fourrey C."/>
            <person name="LaButti K."/>
            <person name="Lindquist E.A."/>
            <person name="Lipzen A."/>
            <person name="Lundell T."/>
            <person name="Morin E."/>
            <person name="Murat C."/>
            <person name="Sun H."/>
            <person name="Tunlid A."/>
            <person name="Henrissat B."/>
            <person name="Grigoriev I.V."/>
            <person name="Hibbett D.S."/>
            <person name="Martin F."/>
            <person name="Nordberg H.P."/>
            <person name="Cantor M.N."/>
            <person name="Hua S.X."/>
        </authorList>
    </citation>
    <scope>NUCLEOTIDE SEQUENCE [LARGE SCALE GENOMIC DNA]</scope>
    <source>
        <strain evidence="1 2">UH-Slu-Lm8-n1</strain>
    </source>
</reference>
<proteinExistence type="predicted"/>
<keyword evidence="2" id="KW-1185">Reference proteome</keyword>
<reference evidence="2" key="2">
    <citation type="submission" date="2015-01" db="EMBL/GenBank/DDBJ databases">
        <title>Evolutionary Origins and Diversification of the Mycorrhizal Mutualists.</title>
        <authorList>
            <consortium name="DOE Joint Genome Institute"/>
            <consortium name="Mycorrhizal Genomics Consortium"/>
            <person name="Kohler A."/>
            <person name="Kuo A."/>
            <person name="Nagy L.G."/>
            <person name="Floudas D."/>
            <person name="Copeland A."/>
            <person name="Barry K.W."/>
            <person name="Cichocki N."/>
            <person name="Veneault-Fourrey C."/>
            <person name="LaButti K."/>
            <person name="Lindquist E.A."/>
            <person name="Lipzen A."/>
            <person name="Lundell T."/>
            <person name="Morin E."/>
            <person name="Murat C."/>
            <person name="Riley R."/>
            <person name="Ohm R."/>
            <person name="Sun H."/>
            <person name="Tunlid A."/>
            <person name="Henrissat B."/>
            <person name="Grigoriev I.V."/>
            <person name="Hibbett D.S."/>
            <person name="Martin F."/>
        </authorList>
    </citation>
    <scope>NUCLEOTIDE SEQUENCE [LARGE SCALE GENOMIC DNA]</scope>
    <source>
        <strain evidence="2">UH-Slu-Lm8-n1</strain>
    </source>
</reference>
<name>A0A0D0A4Y5_9AGAM</name>
<dbReference type="AlphaFoldDB" id="A0A0D0A4Y5"/>
<sequence>MDAQLLKSRKLVSASGHSHWQRTHDVHVKVYRKWLQNHGETKKAKPPITLGRRWTYRSVVESLRKKELLKTIEDETGVKPGEHGMMNHYSKYLTEMVESLTEKEVEEATEIVIDWNKQGVPPEVQSDIARWKSDDILQYVAKEMFKRAGMRLFMLSAWKNEKGKLMVSSHDYNDEIGKGESFSQSSDWQTILPEWEDYAKKQFGEQTT</sequence>
<dbReference type="EMBL" id="KN835977">
    <property type="protein sequence ID" value="KIK33289.1"/>
    <property type="molecule type" value="Genomic_DNA"/>
</dbReference>
<evidence type="ECO:0000313" key="1">
    <source>
        <dbReference type="EMBL" id="KIK33289.1"/>
    </source>
</evidence>
<dbReference type="InParanoid" id="A0A0D0A4Y5"/>
<dbReference type="OrthoDB" id="2677129at2759"/>
<evidence type="ECO:0000313" key="2">
    <source>
        <dbReference type="Proteomes" id="UP000054485"/>
    </source>
</evidence>
<dbReference type="Proteomes" id="UP000054485">
    <property type="component" value="Unassembled WGS sequence"/>
</dbReference>
<organism evidence="1 2">
    <name type="scientific">Suillus luteus UH-Slu-Lm8-n1</name>
    <dbReference type="NCBI Taxonomy" id="930992"/>
    <lineage>
        <taxon>Eukaryota</taxon>
        <taxon>Fungi</taxon>
        <taxon>Dikarya</taxon>
        <taxon>Basidiomycota</taxon>
        <taxon>Agaricomycotina</taxon>
        <taxon>Agaricomycetes</taxon>
        <taxon>Agaricomycetidae</taxon>
        <taxon>Boletales</taxon>
        <taxon>Suillineae</taxon>
        <taxon>Suillaceae</taxon>
        <taxon>Suillus</taxon>
    </lineage>
</organism>
<gene>
    <name evidence="1" type="ORF">CY34DRAFT_99859</name>
</gene>